<reference evidence="1 2" key="1">
    <citation type="journal article" date="2018" name="Sci. Rep.">
        <title>Genomic signatures of local adaptation to the degree of environmental predictability in rotifers.</title>
        <authorList>
            <person name="Franch-Gras L."/>
            <person name="Hahn C."/>
            <person name="Garcia-Roger E.M."/>
            <person name="Carmona M.J."/>
            <person name="Serra M."/>
            <person name="Gomez A."/>
        </authorList>
    </citation>
    <scope>NUCLEOTIDE SEQUENCE [LARGE SCALE GENOMIC DNA]</scope>
    <source>
        <strain evidence="1">HYR1</strain>
    </source>
</reference>
<feature type="non-terminal residue" evidence="1">
    <location>
        <position position="1"/>
    </location>
</feature>
<evidence type="ECO:0000313" key="1">
    <source>
        <dbReference type="EMBL" id="RNA05647.1"/>
    </source>
</evidence>
<sequence>NPIFHASFMYMTFDADCNKDCTEIVENLIKDFDFNLKEDKNILINRLKIKCGNKYHFFKFE</sequence>
<gene>
    <name evidence="1" type="ORF">BpHYR1_010325</name>
</gene>
<organism evidence="1 2">
    <name type="scientific">Brachionus plicatilis</name>
    <name type="common">Marine rotifer</name>
    <name type="synonym">Brachionus muelleri</name>
    <dbReference type="NCBI Taxonomy" id="10195"/>
    <lineage>
        <taxon>Eukaryota</taxon>
        <taxon>Metazoa</taxon>
        <taxon>Spiralia</taxon>
        <taxon>Gnathifera</taxon>
        <taxon>Rotifera</taxon>
        <taxon>Eurotatoria</taxon>
        <taxon>Monogononta</taxon>
        <taxon>Pseudotrocha</taxon>
        <taxon>Ploima</taxon>
        <taxon>Brachionidae</taxon>
        <taxon>Brachionus</taxon>
    </lineage>
</organism>
<dbReference type="AlphaFoldDB" id="A0A3M7Q2H8"/>
<proteinExistence type="predicted"/>
<evidence type="ECO:0000313" key="2">
    <source>
        <dbReference type="Proteomes" id="UP000276133"/>
    </source>
</evidence>
<name>A0A3M7Q2H8_BRAPC</name>
<dbReference type="Proteomes" id="UP000276133">
    <property type="component" value="Unassembled WGS sequence"/>
</dbReference>
<accession>A0A3M7Q2H8</accession>
<protein>
    <submittedName>
        <fullName evidence="1">Uncharacterized protein</fullName>
    </submittedName>
</protein>
<keyword evidence="2" id="KW-1185">Reference proteome</keyword>
<dbReference type="EMBL" id="REGN01007651">
    <property type="protein sequence ID" value="RNA05647.1"/>
    <property type="molecule type" value="Genomic_DNA"/>
</dbReference>
<comment type="caution">
    <text evidence="1">The sequence shown here is derived from an EMBL/GenBank/DDBJ whole genome shotgun (WGS) entry which is preliminary data.</text>
</comment>